<reference evidence="2 3" key="1">
    <citation type="submission" date="2024-01" db="EMBL/GenBank/DDBJ databases">
        <title>A draft genome for the cacao thread blight pathogen Marasmiellus scandens.</title>
        <authorList>
            <person name="Baruah I.K."/>
            <person name="Leung J."/>
            <person name="Bukari Y."/>
            <person name="Amoako-Attah I."/>
            <person name="Meinhardt L.W."/>
            <person name="Bailey B.A."/>
            <person name="Cohen S.P."/>
        </authorList>
    </citation>
    <scope>NUCLEOTIDE SEQUENCE [LARGE SCALE GENOMIC DNA]</scope>
    <source>
        <strain evidence="2 3">GH-19</strain>
    </source>
</reference>
<evidence type="ECO:0000256" key="1">
    <source>
        <dbReference type="SAM" id="MobiDB-lite"/>
    </source>
</evidence>
<protein>
    <submittedName>
        <fullName evidence="2">Uncharacterized protein</fullName>
    </submittedName>
</protein>
<accession>A0ABR1J7Z1</accession>
<organism evidence="2 3">
    <name type="scientific">Marasmiellus scandens</name>
    <dbReference type="NCBI Taxonomy" id="2682957"/>
    <lineage>
        <taxon>Eukaryota</taxon>
        <taxon>Fungi</taxon>
        <taxon>Dikarya</taxon>
        <taxon>Basidiomycota</taxon>
        <taxon>Agaricomycotina</taxon>
        <taxon>Agaricomycetes</taxon>
        <taxon>Agaricomycetidae</taxon>
        <taxon>Agaricales</taxon>
        <taxon>Marasmiineae</taxon>
        <taxon>Omphalotaceae</taxon>
        <taxon>Marasmiellus</taxon>
    </lineage>
</organism>
<proteinExistence type="predicted"/>
<sequence>MQKRKRSSDADTSLHANEKRSKVEQSSSDLMQLLDVTLLSDSASISCRFDEIANLLLREFELVVKSSHKVEKEHFYKILELEFYLWKTGCHEDPFTHGSEEQRLSGQWYFHRVPRNTNNSTQNLTLSAGYRGGSRKGLDLTFGGPAPSVTSSYFQSETPANSQVSPTNSLRGGILLRSIQRAKDEKVISGPSLLVDELLSVTKASSIADLVDNQWNGNIFCFKESDGASSSLTLRPKSSQSSNSPTIYRSPRIGLDLSNQSISLTTPPHPRVVFVAKQYRYFTNPNMLTANGRHQSFLGVLCSIFPFPITDVDGQTKKRLSTITGIREATVQTYLDHFISGYKTSGKVTSTASGLLSSFIGAAGKGVSSNPARYLKMMGHLIRMDESSETSDQRSLSLS</sequence>
<dbReference type="EMBL" id="JBANRG010000026">
    <property type="protein sequence ID" value="KAK7453479.1"/>
    <property type="molecule type" value="Genomic_DNA"/>
</dbReference>
<evidence type="ECO:0000313" key="2">
    <source>
        <dbReference type="EMBL" id="KAK7453479.1"/>
    </source>
</evidence>
<keyword evidence="3" id="KW-1185">Reference proteome</keyword>
<name>A0ABR1J7Z1_9AGAR</name>
<dbReference type="Proteomes" id="UP001498398">
    <property type="component" value="Unassembled WGS sequence"/>
</dbReference>
<gene>
    <name evidence="2" type="ORF">VKT23_011756</name>
</gene>
<evidence type="ECO:0000313" key="3">
    <source>
        <dbReference type="Proteomes" id="UP001498398"/>
    </source>
</evidence>
<comment type="caution">
    <text evidence="2">The sequence shown here is derived from an EMBL/GenBank/DDBJ whole genome shotgun (WGS) entry which is preliminary data.</text>
</comment>
<feature type="region of interest" description="Disordered" evidence="1">
    <location>
        <begin position="1"/>
        <end position="23"/>
    </location>
</feature>